<dbReference type="AlphaFoldDB" id="A0A401PC56"/>
<evidence type="ECO:0000259" key="1">
    <source>
        <dbReference type="Pfam" id="PF01425"/>
    </source>
</evidence>
<dbReference type="Proteomes" id="UP000288216">
    <property type="component" value="Unassembled WGS sequence"/>
</dbReference>
<dbReference type="OrthoDB" id="6428749at2759"/>
<protein>
    <recommendedName>
        <fullName evidence="1">Amidase domain-containing protein</fullName>
    </recommendedName>
</protein>
<dbReference type="Pfam" id="PF01425">
    <property type="entry name" value="Amidase"/>
    <property type="match status" value="1"/>
</dbReference>
<dbReference type="PANTHER" id="PTHR45847:SF6">
    <property type="entry name" value="FATTY ACID AMIDE HYDROLASE"/>
    <property type="match status" value="1"/>
</dbReference>
<dbReference type="EMBL" id="BFAA01003354">
    <property type="protein sequence ID" value="GCB70688.1"/>
    <property type="molecule type" value="Genomic_DNA"/>
</dbReference>
<organism evidence="2 3">
    <name type="scientific">Scyliorhinus torazame</name>
    <name type="common">Cloudy catshark</name>
    <name type="synonym">Catulus torazame</name>
    <dbReference type="NCBI Taxonomy" id="75743"/>
    <lineage>
        <taxon>Eukaryota</taxon>
        <taxon>Metazoa</taxon>
        <taxon>Chordata</taxon>
        <taxon>Craniata</taxon>
        <taxon>Vertebrata</taxon>
        <taxon>Chondrichthyes</taxon>
        <taxon>Elasmobranchii</taxon>
        <taxon>Galeomorphii</taxon>
        <taxon>Galeoidea</taxon>
        <taxon>Carcharhiniformes</taxon>
        <taxon>Scyliorhinidae</taxon>
        <taxon>Scyliorhinus</taxon>
    </lineage>
</organism>
<sequence>MVGPLAKDVESLALCMKALLCEDMFHLDPTVPPIPFNNEIYANIKQMRIGYFESDGYWIPTPSMKRAIMETKQLLEEAGHTLVSFTPPKMYYAMNEIVFPGIFADKGLTLIETLVPESQMVSRH</sequence>
<dbReference type="InterPro" id="IPR052096">
    <property type="entry name" value="Endocannabinoid_amidase"/>
</dbReference>
<keyword evidence="3" id="KW-1185">Reference proteome</keyword>
<comment type="caution">
    <text evidence="2">The sequence shown here is derived from an EMBL/GenBank/DDBJ whole genome shotgun (WGS) entry which is preliminary data.</text>
</comment>
<dbReference type="Gene3D" id="3.90.1300.10">
    <property type="entry name" value="Amidase signature (AS) domain"/>
    <property type="match status" value="1"/>
</dbReference>
<feature type="domain" description="Amidase" evidence="1">
    <location>
        <begin position="2"/>
        <end position="110"/>
    </location>
</feature>
<name>A0A401PC56_SCYTO</name>
<dbReference type="STRING" id="75743.A0A401PC56"/>
<gene>
    <name evidence="2" type="ORF">scyTo_0008646</name>
</gene>
<reference evidence="2 3" key="1">
    <citation type="journal article" date="2018" name="Nat. Ecol. Evol.">
        <title>Shark genomes provide insights into elasmobranch evolution and the origin of vertebrates.</title>
        <authorList>
            <person name="Hara Y"/>
            <person name="Yamaguchi K"/>
            <person name="Onimaru K"/>
            <person name="Kadota M"/>
            <person name="Koyanagi M"/>
            <person name="Keeley SD"/>
            <person name="Tatsumi K"/>
            <person name="Tanaka K"/>
            <person name="Motone F"/>
            <person name="Kageyama Y"/>
            <person name="Nozu R"/>
            <person name="Adachi N"/>
            <person name="Nishimura O"/>
            <person name="Nakagawa R"/>
            <person name="Tanegashima C"/>
            <person name="Kiyatake I"/>
            <person name="Matsumoto R"/>
            <person name="Murakumo K"/>
            <person name="Nishida K"/>
            <person name="Terakita A"/>
            <person name="Kuratani S"/>
            <person name="Sato K"/>
            <person name="Hyodo S Kuraku.S."/>
        </authorList>
    </citation>
    <scope>NUCLEOTIDE SEQUENCE [LARGE SCALE GENOMIC DNA]</scope>
</reference>
<dbReference type="SUPFAM" id="SSF75304">
    <property type="entry name" value="Amidase signature (AS) enzymes"/>
    <property type="match status" value="1"/>
</dbReference>
<dbReference type="InterPro" id="IPR023631">
    <property type="entry name" value="Amidase_dom"/>
</dbReference>
<dbReference type="GO" id="GO:0017064">
    <property type="term" value="F:fatty acid amide hydrolase activity"/>
    <property type="evidence" value="ECO:0007669"/>
    <property type="project" value="TreeGrafter"/>
</dbReference>
<dbReference type="InterPro" id="IPR036928">
    <property type="entry name" value="AS_sf"/>
</dbReference>
<proteinExistence type="predicted"/>
<dbReference type="GO" id="GO:0004040">
    <property type="term" value="F:amidase activity"/>
    <property type="evidence" value="ECO:0007669"/>
    <property type="project" value="TreeGrafter"/>
</dbReference>
<accession>A0A401PC56</accession>
<evidence type="ECO:0000313" key="3">
    <source>
        <dbReference type="Proteomes" id="UP000288216"/>
    </source>
</evidence>
<evidence type="ECO:0000313" key="2">
    <source>
        <dbReference type="EMBL" id="GCB70688.1"/>
    </source>
</evidence>
<dbReference type="GO" id="GO:0009062">
    <property type="term" value="P:fatty acid catabolic process"/>
    <property type="evidence" value="ECO:0007669"/>
    <property type="project" value="TreeGrafter"/>
</dbReference>
<dbReference type="PANTHER" id="PTHR45847">
    <property type="entry name" value="FATTY ACID AMIDE HYDROLASE"/>
    <property type="match status" value="1"/>
</dbReference>